<evidence type="ECO:0000313" key="3">
    <source>
        <dbReference type="Proteomes" id="UP000252698"/>
    </source>
</evidence>
<name>A0A2Z5JIS6_STRAR</name>
<reference evidence="2 3" key="1">
    <citation type="journal article" date="2018" name="Front. Microbiol.">
        <title>Genome Sequencing of Streptomyces atratus SCSIOZH16 and Activation Production of Nocardamine via Metabolic Engineering.</title>
        <authorList>
            <person name="Li Y."/>
            <person name="Zhang C."/>
            <person name="Liu C."/>
            <person name="Ju J."/>
            <person name="Ma J."/>
        </authorList>
    </citation>
    <scope>NUCLEOTIDE SEQUENCE [LARGE SCALE GENOMIC DNA]</scope>
    <source>
        <strain evidence="2 3">SCSIO_ZH16</strain>
    </source>
</reference>
<evidence type="ECO:0000256" key="1">
    <source>
        <dbReference type="SAM" id="Phobius"/>
    </source>
</evidence>
<keyword evidence="1" id="KW-0472">Membrane</keyword>
<keyword evidence="1" id="KW-0812">Transmembrane</keyword>
<protein>
    <submittedName>
        <fullName evidence="2">Uncharacterized protein</fullName>
    </submittedName>
</protein>
<dbReference type="EMBL" id="CP027306">
    <property type="protein sequence ID" value="AXE80287.1"/>
    <property type="molecule type" value="Genomic_DNA"/>
</dbReference>
<keyword evidence="1" id="KW-1133">Transmembrane helix</keyword>
<sequence length="426" mass="45883">MTAVPPSLETITGARQELTVVVPVRLLRTPDWAEGPFPFELGSRRTDTATRATYFAPASARVLYGAPGRPRRWYRSASVVHSGLHLIGMELLRTATARNPEHALAVLHFTVYRPLLPVVRAIAGRVITDGDAVTLTGPLDFGELLAGVAEVTSGTGTFAIARPYTIAFLTPEAEHTPALRAGHEGPLPATADRWLWQLASRSNPADFPLAPETAAAELGGAVRISADWSALVLRQGAAFLGHRADAGDGDFYAFGALHSRTVYLDALLLGSLQRDHIDELTDELSDVFDTTQLARRVATLERNIAVFRSTYWRQHLTAHGPANELLLAFQQQHRLPDRFGEILAEAADYSRLVQTQESQQISGALGILTVLGLPLGTALGILQVIGDESLLHLLVALGLSVAATATALATPYGRLVLSSLRRGSRL</sequence>
<feature type="transmembrane region" description="Helical" evidence="1">
    <location>
        <begin position="391"/>
        <end position="417"/>
    </location>
</feature>
<dbReference type="AlphaFoldDB" id="A0A2Z5JIS6"/>
<gene>
    <name evidence="2" type="ORF">C5746_28785</name>
</gene>
<evidence type="ECO:0000313" key="2">
    <source>
        <dbReference type="EMBL" id="AXE80287.1"/>
    </source>
</evidence>
<feature type="transmembrane region" description="Helical" evidence="1">
    <location>
        <begin position="361"/>
        <end position="385"/>
    </location>
</feature>
<dbReference type="Proteomes" id="UP000252698">
    <property type="component" value="Chromosome"/>
</dbReference>
<organism evidence="2 3">
    <name type="scientific">Streptomyces atratus</name>
    <dbReference type="NCBI Taxonomy" id="1893"/>
    <lineage>
        <taxon>Bacteria</taxon>
        <taxon>Bacillati</taxon>
        <taxon>Actinomycetota</taxon>
        <taxon>Actinomycetes</taxon>
        <taxon>Kitasatosporales</taxon>
        <taxon>Streptomycetaceae</taxon>
        <taxon>Streptomyces</taxon>
    </lineage>
</organism>
<accession>A0A2Z5JIS6</accession>
<dbReference type="KEGG" id="sata:C5746_28785"/>
<proteinExistence type="predicted"/>